<sequence>MSDKGKLARENFNRGCNCAQSVAVTFCEECGFDRETMMKLSCSFGAGMGRLREVCGAVSGMLLVAGMLYASDDPTDDDAKAQHYERVQELAFKFKEKHGTFICRELLGLGIDGADDPTPSKRTEEYYQTRPCGDFIEDGANILMDYINKHPYK</sequence>
<dbReference type="EMBL" id="DVNG01000022">
    <property type="protein sequence ID" value="HIU49696.1"/>
    <property type="molecule type" value="Genomic_DNA"/>
</dbReference>
<dbReference type="Proteomes" id="UP000824118">
    <property type="component" value="Unassembled WGS sequence"/>
</dbReference>
<organism evidence="1 2">
    <name type="scientific">Candidatus Limousia pullorum</name>
    <dbReference type="NCBI Taxonomy" id="2840860"/>
    <lineage>
        <taxon>Bacteria</taxon>
        <taxon>Bacillati</taxon>
        <taxon>Bacillota</taxon>
        <taxon>Clostridia</taxon>
        <taxon>Eubacteriales</taxon>
        <taxon>Oscillospiraceae</taxon>
        <taxon>Oscillospiraceae incertae sedis</taxon>
        <taxon>Candidatus Limousia</taxon>
    </lineage>
</organism>
<protein>
    <submittedName>
        <fullName evidence="1">C_GCAxxG_C_C family protein</fullName>
    </submittedName>
</protein>
<reference evidence="1" key="2">
    <citation type="journal article" date="2021" name="PeerJ">
        <title>Extensive microbial diversity within the chicken gut microbiome revealed by metagenomics and culture.</title>
        <authorList>
            <person name="Gilroy R."/>
            <person name="Ravi A."/>
            <person name="Getino M."/>
            <person name="Pursley I."/>
            <person name="Horton D.L."/>
            <person name="Alikhan N.F."/>
            <person name="Baker D."/>
            <person name="Gharbi K."/>
            <person name="Hall N."/>
            <person name="Watson M."/>
            <person name="Adriaenssens E.M."/>
            <person name="Foster-Nyarko E."/>
            <person name="Jarju S."/>
            <person name="Secka A."/>
            <person name="Antonio M."/>
            <person name="Oren A."/>
            <person name="Chaudhuri R.R."/>
            <person name="La Ragione R."/>
            <person name="Hildebrand F."/>
            <person name="Pallen M.J."/>
        </authorList>
    </citation>
    <scope>NUCLEOTIDE SEQUENCE</scope>
    <source>
        <strain evidence="1">ChiGjej1B1-1684</strain>
    </source>
</reference>
<dbReference type="InterPro" id="IPR010181">
    <property type="entry name" value="CGCAxxGCC_motif"/>
</dbReference>
<proteinExistence type="predicted"/>
<dbReference type="NCBIfam" id="TIGR01909">
    <property type="entry name" value="C_GCAxxG_C_C"/>
    <property type="match status" value="1"/>
</dbReference>
<name>A0A9D1LXB7_9FIRM</name>
<reference evidence="1" key="1">
    <citation type="submission" date="2020-10" db="EMBL/GenBank/DDBJ databases">
        <authorList>
            <person name="Gilroy R."/>
        </authorList>
    </citation>
    <scope>NUCLEOTIDE SEQUENCE</scope>
    <source>
        <strain evidence="1">ChiGjej1B1-1684</strain>
    </source>
</reference>
<accession>A0A9D1LXB7</accession>
<dbReference type="AlphaFoldDB" id="A0A9D1LXB7"/>
<gene>
    <name evidence="1" type="ORF">IAD22_01610</name>
</gene>
<evidence type="ECO:0000313" key="1">
    <source>
        <dbReference type="EMBL" id="HIU49696.1"/>
    </source>
</evidence>
<comment type="caution">
    <text evidence="1">The sequence shown here is derived from an EMBL/GenBank/DDBJ whole genome shotgun (WGS) entry which is preliminary data.</text>
</comment>
<dbReference type="Pfam" id="PF09719">
    <property type="entry name" value="C_GCAxxG_C_C"/>
    <property type="match status" value="1"/>
</dbReference>
<evidence type="ECO:0000313" key="2">
    <source>
        <dbReference type="Proteomes" id="UP000824118"/>
    </source>
</evidence>